<protein>
    <submittedName>
        <fullName evidence="2">Alpha/beta fold hydrolase</fullName>
    </submittedName>
</protein>
<comment type="caution">
    <text evidence="2">The sequence shown here is derived from an EMBL/GenBank/DDBJ whole genome shotgun (WGS) entry which is preliminary data.</text>
</comment>
<dbReference type="PRINTS" id="PR00111">
    <property type="entry name" value="ABHYDROLASE"/>
</dbReference>
<accession>A0ABP7M934</accession>
<dbReference type="Gene3D" id="3.40.50.1820">
    <property type="entry name" value="alpha/beta hydrolase"/>
    <property type="match status" value="1"/>
</dbReference>
<dbReference type="InterPro" id="IPR029058">
    <property type="entry name" value="AB_hydrolase_fold"/>
</dbReference>
<dbReference type="Proteomes" id="UP001501565">
    <property type="component" value="Unassembled WGS sequence"/>
</dbReference>
<keyword evidence="2" id="KW-0378">Hydrolase</keyword>
<reference evidence="3" key="1">
    <citation type="journal article" date="2019" name="Int. J. Syst. Evol. Microbiol.">
        <title>The Global Catalogue of Microorganisms (GCM) 10K type strain sequencing project: providing services to taxonomists for standard genome sequencing and annotation.</title>
        <authorList>
            <consortium name="The Broad Institute Genomics Platform"/>
            <consortium name="The Broad Institute Genome Sequencing Center for Infectious Disease"/>
            <person name="Wu L."/>
            <person name="Ma J."/>
        </authorList>
    </citation>
    <scope>NUCLEOTIDE SEQUENCE [LARGE SCALE GENOMIC DNA]</scope>
    <source>
        <strain evidence="3">JCM 17551</strain>
    </source>
</reference>
<organism evidence="2 3">
    <name type="scientific">Litoribacillus peritrichatus</name>
    <dbReference type="NCBI Taxonomy" id="718191"/>
    <lineage>
        <taxon>Bacteria</taxon>
        <taxon>Pseudomonadati</taxon>
        <taxon>Pseudomonadota</taxon>
        <taxon>Gammaproteobacteria</taxon>
        <taxon>Oceanospirillales</taxon>
        <taxon>Oceanospirillaceae</taxon>
        <taxon>Litoribacillus</taxon>
    </lineage>
</organism>
<proteinExistence type="predicted"/>
<dbReference type="PANTHER" id="PTHR43798">
    <property type="entry name" value="MONOACYLGLYCEROL LIPASE"/>
    <property type="match status" value="1"/>
</dbReference>
<dbReference type="InterPro" id="IPR000639">
    <property type="entry name" value="Epox_hydrolase-like"/>
</dbReference>
<evidence type="ECO:0000313" key="3">
    <source>
        <dbReference type="Proteomes" id="UP001501565"/>
    </source>
</evidence>
<name>A0ABP7M934_9GAMM</name>
<dbReference type="GO" id="GO:0016787">
    <property type="term" value="F:hydrolase activity"/>
    <property type="evidence" value="ECO:0007669"/>
    <property type="project" value="UniProtKB-KW"/>
</dbReference>
<dbReference type="EMBL" id="BAABBN010000004">
    <property type="protein sequence ID" value="GAA3918029.1"/>
    <property type="molecule type" value="Genomic_DNA"/>
</dbReference>
<dbReference type="Pfam" id="PF00561">
    <property type="entry name" value="Abhydrolase_1"/>
    <property type="match status" value="1"/>
</dbReference>
<dbReference type="PRINTS" id="PR00412">
    <property type="entry name" value="EPOXHYDRLASE"/>
</dbReference>
<keyword evidence="3" id="KW-1185">Reference proteome</keyword>
<evidence type="ECO:0000259" key="1">
    <source>
        <dbReference type="Pfam" id="PF00561"/>
    </source>
</evidence>
<gene>
    <name evidence="2" type="ORF">GCM10022277_11400</name>
</gene>
<dbReference type="PANTHER" id="PTHR43798:SF5">
    <property type="entry name" value="MONOACYLGLYCEROL LIPASE ABHD6"/>
    <property type="match status" value="1"/>
</dbReference>
<evidence type="ECO:0000313" key="2">
    <source>
        <dbReference type="EMBL" id="GAA3918029.1"/>
    </source>
</evidence>
<dbReference type="SUPFAM" id="SSF53474">
    <property type="entry name" value="alpha/beta-Hydrolases"/>
    <property type="match status" value="1"/>
</dbReference>
<sequence>MKKLSLVLLPLIILFAAGWLTTSDTEKLKFFTGLERQAAGLSQKQINIENHTIQYLDGGQGEVILMIHGFGANKDNWLRFAKEFKGKYRIIAPDLPGFGESTILENISYDAVPQAKRLQQFLKALAIDKVHIVGNSMGGYIAGNFSALYPESVKTTWLLNPLGVQGAEPSEMFNAILEGKQPYVLPRNESEFRLLLSKVFVNMPFTPDFAIRALSNDFQKHYSSNEQIALEIHKEKDNTIVFKHPINEVLKQHSNPLLVIWGDQDKILSPDGLRAMKDNIPTATTVMMKDMGHAPMIENPSLTADIVKDFLSKNG</sequence>
<dbReference type="InterPro" id="IPR050266">
    <property type="entry name" value="AB_hydrolase_sf"/>
</dbReference>
<dbReference type="InterPro" id="IPR000073">
    <property type="entry name" value="AB_hydrolase_1"/>
</dbReference>
<feature type="domain" description="AB hydrolase-1" evidence="1">
    <location>
        <begin position="63"/>
        <end position="300"/>
    </location>
</feature>